<accession>A0A1F5G0Y9</accession>
<evidence type="ECO:0000313" key="2">
    <source>
        <dbReference type="Proteomes" id="UP000177069"/>
    </source>
</evidence>
<dbReference type="AlphaFoldDB" id="A0A1F5G0Y9"/>
<sequence length="94" mass="11153">MNAQDLVLNIAVNLGRISRWAQEGKEKRIKQFLAETQIYLDELEKVPRSRKFEKTYQNFKTKFANLKNKVDLDEVWAEEMLTWSNILTHRAKLA</sequence>
<comment type="caution">
    <text evidence="1">The sequence shown here is derived from an EMBL/GenBank/DDBJ whole genome shotgun (WGS) entry which is preliminary data.</text>
</comment>
<dbReference type="EMBL" id="MFBA01000024">
    <property type="protein sequence ID" value="OGD85526.1"/>
    <property type="molecule type" value="Genomic_DNA"/>
</dbReference>
<dbReference type="Proteomes" id="UP000177069">
    <property type="component" value="Unassembled WGS sequence"/>
</dbReference>
<reference evidence="1 2" key="1">
    <citation type="journal article" date="2016" name="Nat. Commun.">
        <title>Thousands of microbial genomes shed light on interconnected biogeochemical processes in an aquifer system.</title>
        <authorList>
            <person name="Anantharaman K."/>
            <person name="Brown C.T."/>
            <person name="Hug L.A."/>
            <person name="Sharon I."/>
            <person name="Castelle C.J."/>
            <person name="Probst A.J."/>
            <person name="Thomas B.C."/>
            <person name="Singh A."/>
            <person name="Wilkins M.J."/>
            <person name="Karaoz U."/>
            <person name="Brodie E.L."/>
            <person name="Williams K.H."/>
            <person name="Hubbard S.S."/>
            <person name="Banfield J.F."/>
        </authorList>
    </citation>
    <scope>NUCLEOTIDE SEQUENCE [LARGE SCALE GENOMIC DNA]</scope>
</reference>
<organism evidence="1 2">
    <name type="scientific">Candidatus Curtissbacteria bacterium RIFCSPHIGHO2_01_FULL_41_13</name>
    <dbReference type="NCBI Taxonomy" id="1797745"/>
    <lineage>
        <taxon>Bacteria</taxon>
        <taxon>Candidatus Curtissiibacteriota</taxon>
    </lineage>
</organism>
<proteinExistence type="predicted"/>
<protein>
    <submittedName>
        <fullName evidence="1">Uncharacterized protein</fullName>
    </submittedName>
</protein>
<name>A0A1F5G0Y9_9BACT</name>
<evidence type="ECO:0000313" key="1">
    <source>
        <dbReference type="EMBL" id="OGD85526.1"/>
    </source>
</evidence>
<gene>
    <name evidence="1" type="ORF">A2696_00710</name>
</gene>